<dbReference type="Proteomes" id="UP000242469">
    <property type="component" value="Unassembled WGS sequence"/>
</dbReference>
<name>A0A1H4GZC7_9GAMM</name>
<dbReference type="OrthoDB" id="9810518at2"/>
<dbReference type="NCBIfam" id="TIGR00056">
    <property type="entry name" value="MlaE family lipid ABC transporter permease subunit"/>
    <property type="match status" value="1"/>
</dbReference>
<dbReference type="InterPro" id="IPR030802">
    <property type="entry name" value="Permease_MalE"/>
</dbReference>
<evidence type="ECO:0000256" key="1">
    <source>
        <dbReference type="RuleBase" id="RU362044"/>
    </source>
</evidence>
<accession>A0A1H4GZC7</accession>
<protein>
    <submittedName>
        <fullName evidence="2">Phospholipid/cholesterol/gamma-HCH transport system permease protein</fullName>
    </submittedName>
</protein>
<dbReference type="Pfam" id="PF02405">
    <property type="entry name" value="MlaE"/>
    <property type="match status" value="1"/>
</dbReference>
<gene>
    <name evidence="2" type="ORF">SAMN02745729_1239</name>
</gene>
<comment type="subcellular location">
    <subcellularLocation>
        <location evidence="1">Cell inner membrane</location>
        <topology evidence="1">Multi-pass membrane protein</topology>
    </subcellularLocation>
</comment>
<dbReference type="PANTHER" id="PTHR30188">
    <property type="entry name" value="ABC TRANSPORTER PERMEASE PROTEIN-RELATED"/>
    <property type="match status" value="1"/>
</dbReference>
<keyword evidence="1" id="KW-0997">Cell inner membrane</keyword>
<feature type="transmembrane region" description="Helical" evidence="1">
    <location>
        <begin position="355"/>
        <end position="375"/>
    </location>
</feature>
<dbReference type="PANTHER" id="PTHR30188:SF3">
    <property type="entry name" value="ABC TRANSPORTER PERMEASE"/>
    <property type="match status" value="1"/>
</dbReference>
<evidence type="ECO:0000313" key="2">
    <source>
        <dbReference type="EMBL" id="SEB14846.1"/>
    </source>
</evidence>
<keyword evidence="1" id="KW-0472">Membrane</keyword>
<dbReference type="STRING" id="1122198.SAMN02745729_1239"/>
<feature type="transmembrane region" description="Helical" evidence="1">
    <location>
        <begin position="315"/>
        <end position="335"/>
    </location>
</feature>
<dbReference type="AlphaFoldDB" id="A0A1H4GZC7"/>
<keyword evidence="1" id="KW-1003">Cell membrane</keyword>
<dbReference type="GO" id="GO:0043190">
    <property type="term" value="C:ATP-binding cassette (ABC) transporter complex"/>
    <property type="evidence" value="ECO:0007669"/>
    <property type="project" value="InterPro"/>
</dbReference>
<feature type="transmembrane region" description="Helical" evidence="1">
    <location>
        <begin position="134"/>
        <end position="153"/>
    </location>
</feature>
<organism evidence="2 3">
    <name type="scientific">Marinobacterium iners DSM 11526</name>
    <dbReference type="NCBI Taxonomy" id="1122198"/>
    <lineage>
        <taxon>Bacteria</taxon>
        <taxon>Pseudomonadati</taxon>
        <taxon>Pseudomonadota</taxon>
        <taxon>Gammaproteobacteria</taxon>
        <taxon>Oceanospirillales</taxon>
        <taxon>Oceanospirillaceae</taxon>
        <taxon>Marinobacterium</taxon>
    </lineage>
</organism>
<feature type="transmembrane region" description="Helical" evidence="1">
    <location>
        <begin position="209"/>
        <end position="229"/>
    </location>
</feature>
<dbReference type="EMBL" id="FNRJ01000023">
    <property type="protein sequence ID" value="SEB14846.1"/>
    <property type="molecule type" value="Genomic_DNA"/>
</dbReference>
<keyword evidence="1" id="KW-0812">Transmembrane</keyword>
<feature type="transmembrane region" description="Helical" evidence="1">
    <location>
        <begin position="267"/>
        <end position="295"/>
    </location>
</feature>
<dbReference type="GO" id="GO:0005548">
    <property type="term" value="F:phospholipid transporter activity"/>
    <property type="evidence" value="ECO:0007669"/>
    <property type="project" value="TreeGrafter"/>
</dbReference>
<sequence length="379" mass="40947">MQKPAMTTDTAPGWIEWHGQRVCLGGSWTLSHYRHLKQMLAQQSSPEGDCVLQLEDIQALDTAGATLLANWFGADRLRTLIEQSQTLQPERKGLLQVVIKALSREPAEPSPKPSPLIAALAHLGEQSEIVFRHFWELSGFIGLVLQTLFGIVLRPWRWRMTALVNQIHETGLNAVPIVALLTFLVGAVVAFLGATVLGEFGAEIYTVNLVAYAFLREFGVILAAILLAGRTASAFTAQIGSMKANEELDALRTLGLSPMELLVVPRVLALLITLPLLTFVAIISGLTGGALVALVSLDIPLGQFFGILADVPLKHYLVGLVKAPLFAFVVAVIGCMEGFKVSGSAESVGRHTTSAVVQSIFMVILLDALAALFFMEMGW</sequence>
<proteinExistence type="inferred from homology"/>
<dbReference type="InterPro" id="IPR003453">
    <property type="entry name" value="ABC_MlaE_roteobac"/>
</dbReference>
<feature type="transmembrane region" description="Helical" evidence="1">
    <location>
        <begin position="174"/>
        <end position="197"/>
    </location>
</feature>
<evidence type="ECO:0000313" key="3">
    <source>
        <dbReference type="Proteomes" id="UP000242469"/>
    </source>
</evidence>
<reference evidence="3" key="1">
    <citation type="submission" date="2016-10" db="EMBL/GenBank/DDBJ databases">
        <authorList>
            <person name="Varghese N."/>
            <person name="Submissions S."/>
        </authorList>
    </citation>
    <scope>NUCLEOTIDE SEQUENCE [LARGE SCALE GENOMIC DNA]</scope>
    <source>
        <strain evidence="3">DSM 11526</strain>
    </source>
</reference>
<keyword evidence="1" id="KW-1133">Transmembrane helix</keyword>
<comment type="similarity">
    <text evidence="1">Belongs to the MlaE permease family.</text>
</comment>
<keyword evidence="3" id="KW-1185">Reference proteome</keyword>